<evidence type="ECO:0000259" key="4">
    <source>
        <dbReference type="Pfam" id="PF25066"/>
    </source>
</evidence>
<comment type="similarity">
    <text evidence="1">Belongs to the VPS8 family.</text>
</comment>
<dbReference type="FunCoup" id="J4H0H2">
    <property type="interactions" value="7"/>
</dbReference>
<evidence type="ECO:0000256" key="1">
    <source>
        <dbReference type="ARBA" id="ARBA00009422"/>
    </source>
</evidence>
<dbReference type="InterPro" id="IPR059070">
    <property type="entry name" value="TPR_VPS8_2"/>
</dbReference>
<feature type="region of interest" description="Disordered" evidence="2">
    <location>
        <begin position="181"/>
        <end position="215"/>
    </location>
</feature>
<dbReference type="RefSeq" id="XP_012177967.1">
    <property type="nucleotide sequence ID" value="XM_012322577.1"/>
</dbReference>
<dbReference type="InterPro" id="IPR045111">
    <property type="entry name" value="Vps41/Vps8"/>
</dbReference>
<proteinExistence type="inferred from homology"/>
<evidence type="ECO:0000313" key="5">
    <source>
        <dbReference type="EMBL" id="CCL98684.1"/>
    </source>
</evidence>
<dbReference type="GO" id="GO:0034058">
    <property type="term" value="P:endosomal vesicle fusion"/>
    <property type="evidence" value="ECO:0007669"/>
    <property type="project" value="TreeGrafter"/>
</dbReference>
<dbReference type="PANTHER" id="PTHR12616">
    <property type="entry name" value="VACUOLAR PROTEIN SORTING VPS41"/>
    <property type="match status" value="1"/>
</dbReference>
<dbReference type="Pfam" id="PF23410">
    <property type="entry name" value="Beta-prop_VPS8"/>
    <property type="match status" value="1"/>
</dbReference>
<dbReference type="InterPro" id="IPR025941">
    <property type="entry name" value="Vps8_central_dom"/>
</dbReference>
<evidence type="ECO:0000259" key="3">
    <source>
        <dbReference type="Pfam" id="PF12816"/>
    </source>
</evidence>
<dbReference type="Gene3D" id="2.130.10.10">
    <property type="entry name" value="YVTN repeat-like/Quinoprotein amine dehydrogenase"/>
    <property type="match status" value="1"/>
</dbReference>
<feature type="region of interest" description="Disordered" evidence="2">
    <location>
        <begin position="424"/>
        <end position="449"/>
    </location>
</feature>
<feature type="domain" description="VPS8-like TPR-like repeats" evidence="4">
    <location>
        <begin position="1378"/>
        <end position="1522"/>
    </location>
</feature>
<dbReference type="GO" id="GO:0030897">
    <property type="term" value="C:HOPS complex"/>
    <property type="evidence" value="ECO:0007669"/>
    <property type="project" value="TreeGrafter"/>
</dbReference>
<organism evidence="5 6">
    <name type="scientific">Fibroporia radiculosa</name>
    <dbReference type="NCBI Taxonomy" id="599839"/>
    <lineage>
        <taxon>Eukaryota</taxon>
        <taxon>Fungi</taxon>
        <taxon>Dikarya</taxon>
        <taxon>Basidiomycota</taxon>
        <taxon>Agaricomycotina</taxon>
        <taxon>Agaricomycetes</taxon>
        <taxon>Polyporales</taxon>
        <taxon>Fibroporiaceae</taxon>
        <taxon>Fibroporia</taxon>
    </lineage>
</organism>
<dbReference type="GO" id="GO:0006623">
    <property type="term" value="P:protein targeting to vacuole"/>
    <property type="evidence" value="ECO:0007669"/>
    <property type="project" value="InterPro"/>
</dbReference>
<dbReference type="OrthoDB" id="289913at2759"/>
<feature type="domain" description="Vacuolar protein sorting-associated protein 8 central" evidence="3">
    <location>
        <begin position="813"/>
        <end position="1025"/>
    </location>
</feature>
<dbReference type="SUPFAM" id="SSF50978">
    <property type="entry name" value="WD40 repeat-like"/>
    <property type="match status" value="1"/>
</dbReference>
<evidence type="ECO:0000256" key="2">
    <source>
        <dbReference type="SAM" id="MobiDB-lite"/>
    </source>
</evidence>
<feature type="compositionally biased region" description="Basic and acidic residues" evidence="2">
    <location>
        <begin position="31"/>
        <end position="43"/>
    </location>
</feature>
<dbReference type="InterPro" id="IPR036322">
    <property type="entry name" value="WD40_repeat_dom_sf"/>
</dbReference>
<dbReference type="Pfam" id="PF25066">
    <property type="entry name" value="TPR_VPS8_2"/>
    <property type="match status" value="1"/>
</dbReference>
<dbReference type="STRING" id="599839.J4H0H2"/>
<name>J4H0H2_9APHY</name>
<feature type="region of interest" description="Disordered" evidence="2">
    <location>
        <begin position="1"/>
        <end position="82"/>
    </location>
</feature>
<dbReference type="GO" id="GO:0005770">
    <property type="term" value="C:late endosome"/>
    <property type="evidence" value="ECO:0007669"/>
    <property type="project" value="TreeGrafter"/>
</dbReference>
<gene>
    <name evidence="5" type="ORF">FIBRA_00686</name>
</gene>
<dbReference type="InterPro" id="IPR015943">
    <property type="entry name" value="WD40/YVTN_repeat-like_dom_sf"/>
</dbReference>
<dbReference type="GeneID" id="24093595"/>
<dbReference type="PANTHER" id="PTHR12616:SF8">
    <property type="entry name" value="VACUOLAR PROTEIN SORTING-ASSOCIATED PROTEIN 8 HOMOLOG"/>
    <property type="match status" value="1"/>
</dbReference>
<sequence length="1584" mass="175071">MNGTQEGEQKAHGVLRGSLDFSDIDGEEVQDDHGGDYSTRFDELMSDTEDSSNSHVPHFDEGEEEEEEGFLYSGKDADPVGGYREQLRDVLGAEHEEDELDEQEVERSLLHDVEEKEKLAAMMEDEAKVVIHSDHSPSRPSTPALSHSDAGYPSTFGVVDGPSSTRVSLSFLHPTVSRLRSATPQGSRVPSSASIGTIPSHTQEGVSVTPSHFSSLSRNSTTTNIVVGTEKADGSKGQVYPIREVFRWTHLRSIGDHVYPKHTQKVSSLLGTDNAGSPTVIAANGLICVGTDAGKILVFDFKQNLKCICGTDTSDRGVGPVSALALSFDHTYVASGHATGHVQLFDLKSPKLPVRLVAPTSLTVIASGRQEGHLVGSRIVNVGFVAGRHSAVVSADDNGLAFHHNLGKVFFMEASDTLRLLGKYPDDEHIPNPSRPSSNPHFRRRKSRKPSTILAMAPLPLGTASHPTDQYNLIALLTPIKLVIVGLKPSPRTWYRRHREADDTAHKSRFKGTLAWFPSVIPGSTAAAEATNKKTQANGSSHQSATIPMLVYSWGDTLFLIRVSEDKIVQQVRNARTGKVNNVETGRVILEEVRQWSASDDILALQWLNVNQVLGLTPNALEVYDIRTGRLVEKVSYDAWSLVSPILSHTTTGSVSYSDTVTDVAHSVRVYKGKIFIMTQSEIQVGTLLTWADRILSFVEEGDFLSAIELTRSYYLGNTPGNRNGLPESPDKLKEVVGEKMRELMVASARYAFSEDRMLDGTHVTPDGRGVDLTSLFEGLVKTCARACIVLGDYDFLFEDLFQYFDDSGIVGIFLSQLEPFVLEGSIHHIPPRITQRLIALHDEAQHPDLAERIIWHIDPDCLDVDQAIALCQKHRLWDALIYVFTRAMKDYVSPVVELLGLIRNVQQYRRARREGSSLMSYPNDNAIEPVILNAYKIYPYLGNILSGLSYPAAEVLPEEDAIQAKNDVYNFLFFGRSSMWPPGEGGKLVLTADEESGVEPTYPYTRLLLRFDPEAFLHTLDQAFEDAYLNDETQGVSRLVIVKTLLEILSSPDLSHEEVTFVNIFIARNVPKYPQFLQMPPSALHSILIGLAQDPDMDTREDRQLAAEYLLSAYTPHENDRVVALFEEAGFYRILRSWYLQEHRWSSLILTFMRDPELARSDILPAIDDTLSSATQSNKGSLPPDLLSTISDSLPSLVNTSVASTAALLDKHLPLLHERASELAQQRGDRDQYIYLRYLLGPPSSGEDDRMVPFRASGPSVHVSVTLRRTYLSLSCQFDPAGVISALRYLPQDFLDVSSVAQICEEHRAYDAVVWSLNRAGDPFAALSKVEQFENLLSSQLADSLVNSSPAAESSINTGLSSLQAIGRTAGTMCLEHSQSAEVPLEDIWYQLLRSQIDAVQRIVGCFSHEQSEESQGGTQGRDANLQQQTLSTLRSLVHETFTSLLTVSSTKSVSLPRMFKRLLTTASSQHVSKPTLYAEFRALFTGMLESYRTDSDMLIITKHLADRGLFETIQECSRERDKGWAGSQGACRLCGEPFLDTKKSATHESQPNPGNSIIVSRTGAIYHSRCLPADHPNSSSVH</sequence>
<dbReference type="Proteomes" id="UP000006352">
    <property type="component" value="Unassembled WGS sequence"/>
</dbReference>
<keyword evidence="6" id="KW-1185">Reference proteome</keyword>
<evidence type="ECO:0000313" key="6">
    <source>
        <dbReference type="Proteomes" id="UP000006352"/>
    </source>
</evidence>
<dbReference type="Pfam" id="PF12816">
    <property type="entry name" value="TPR_Vps8"/>
    <property type="match status" value="1"/>
</dbReference>
<protein>
    <submittedName>
        <fullName evidence="5">Uncharacterized protein</fullName>
    </submittedName>
</protein>
<dbReference type="InParanoid" id="J4H0H2"/>
<dbReference type="HOGENOM" id="CLU_000917_3_1_1"/>
<dbReference type="EMBL" id="HE796896">
    <property type="protein sequence ID" value="CCL98684.1"/>
    <property type="molecule type" value="Genomic_DNA"/>
</dbReference>
<reference evidence="5 6" key="1">
    <citation type="journal article" date="2012" name="Appl. Environ. Microbiol.">
        <title>Short-read sequencing for genomic analysis of the brown rot fungus Fibroporia radiculosa.</title>
        <authorList>
            <person name="Tang J.D."/>
            <person name="Perkins A.D."/>
            <person name="Sonstegard T.S."/>
            <person name="Schroeder S.G."/>
            <person name="Burgess S.C."/>
            <person name="Diehl S.V."/>
        </authorList>
    </citation>
    <scope>NUCLEOTIDE SEQUENCE [LARGE SCALE GENOMIC DNA]</scope>
    <source>
        <strain evidence="5 6">TFFH 294</strain>
    </source>
</reference>
<accession>J4H0H2</accession>